<evidence type="ECO:0000313" key="1">
    <source>
        <dbReference type="EMBL" id="VVE87371.1"/>
    </source>
</evidence>
<accession>A0A5E5BM79</accession>
<evidence type="ECO:0000313" key="2">
    <source>
        <dbReference type="Proteomes" id="UP000382040"/>
    </source>
</evidence>
<proteinExistence type="predicted"/>
<keyword evidence="2" id="KW-1185">Reference proteome</keyword>
<dbReference type="Proteomes" id="UP000382040">
    <property type="component" value="Unassembled WGS sequence"/>
</dbReference>
<name>A0A5E5BM79_9BURK</name>
<dbReference type="AlphaFoldDB" id="A0A5E5BM79"/>
<organism evidence="1 2">
    <name type="scientific">Pandoraea bronchicola</name>
    <dbReference type="NCBI Taxonomy" id="2508287"/>
    <lineage>
        <taxon>Bacteria</taxon>
        <taxon>Pseudomonadati</taxon>
        <taxon>Pseudomonadota</taxon>
        <taxon>Betaproteobacteria</taxon>
        <taxon>Burkholderiales</taxon>
        <taxon>Burkholderiaceae</taxon>
        <taxon>Pandoraea</taxon>
    </lineage>
</organism>
<sequence>MRLHIAFIALLPPAPLPPAPLSVLIAALGVVMALGACAGPPANERETGSAGQLFRYSSRQVSVDLTDAQRETLRSLRDRRFAESTSAQMLDAIAATLSKQGFAPVTVDRDTEVVEAERHTVLVPKWREILRGALKSRIGGLPAKPDHERLAAIVAVRPAGEVRGLLVRVRFDRTVWDSNGDARTETVLERDVYDGFFAGIDTSLKGGANPSQ</sequence>
<gene>
    <name evidence="1" type="ORF">PBR20603_01301</name>
</gene>
<dbReference type="EMBL" id="CABPST010000002">
    <property type="protein sequence ID" value="VVE87371.1"/>
    <property type="molecule type" value="Genomic_DNA"/>
</dbReference>
<protein>
    <submittedName>
        <fullName evidence="1">Uncharacterized protein</fullName>
    </submittedName>
</protein>
<reference evidence="1 2" key="1">
    <citation type="submission" date="2019-08" db="EMBL/GenBank/DDBJ databases">
        <authorList>
            <person name="Peeters C."/>
        </authorList>
    </citation>
    <scope>NUCLEOTIDE SEQUENCE [LARGE SCALE GENOMIC DNA]</scope>
    <source>
        <strain evidence="1 2">LMG 20603</strain>
    </source>
</reference>